<dbReference type="Proteomes" id="UP001589858">
    <property type="component" value="Unassembled WGS sequence"/>
</dbReference>
<proteinExistence type="predicted"/>
<dbReference type="Gene3D" id="3.10.350.10">
    <property type="entry name" value="LysM domain"/>
    <property type="match status" value="3"/>
</dbReference>
<dbReference type="Gene3D" id="2.70.70.10">
    <property type="entry name" value="Glucose Permease (Domain IIA)"/>
    <property type="match status" value="1"/>
</dbReference>
<dbReference type="CDD" id="cd12797">
    <property type="entry name" value="M23_peptidase"/>
    <property type="match status" value="1"/>
</dbReference>
<feature type="signal peptide" evidence="2">
    <location>
        <begin position="1"/>
        <end position="23"/>
    </location>
</feature>
<dbReference type="PROSITE" id="PS51782">
    <property type="entry name" value="LYSM"/>
    <property type="match status" value="3"/>
</dbReference>
<dbReference type="PANTHER" id="PTHR21666">
    <property type="entry name" value="PEPTIDASE-RELATED"/>
    <property type="match status" value="1"/>
</dbReference>
<feature type="domain" description="LysM" evidence="3">
    <location>
        <begin position="167"/>
        <end position="211"/>
    </location>
</feature>
<organism evidence="4 5">
    <name type="scientific">Novosphingobium clariflavum</name>
    <dbReference type="NCBI Taxonomy" id="2029884"/>
    <lineage>
        <taxon>Bacteria</taxon>
        <taxon>Pseudomonadati</taxon>
        <taxon>Pseudomonadota</taxon>
        <taxon>Alphaproteobacteria</taxon>
        <taxon>Sphingomonadales</taxon>
        <taxon>Sphingomonadaceae</taxon>
        <taxon>Novosphingobium</taxon>
    </lineage>
</organism>
<comment type="caution">
    <text evidence="4">The sequence shown here is derived from an EMBL/GenBank/DDBJ whole genome shotgun (WGS) entry which is preliminary data.</text>
</comment>
<dbReference type="InterPro" id="IPR018392">
    <property type="entry name" value="LysM"/>
</dbReference>
<sequence length="367" mass="37738">MRRALPSFLVLAALALPGAPALASTKDESVHVVEQGETLNGIANRAGVAASAIVKANGLKEPYVVKVGQKLTIPRAAAPAPAPAPTAKPRPAPTATSRTAASAQAVARKAAAVSAETEEMHEVTPGETLGGIAQRAGVARVLIIEANGLQPPYAVRTGQKLKIPRTRRHTVKAGDTGFSISLKYAVPWEQIALANGLDAAAPVKAGQSLLIPTLVDPKAGPAPAPAVQPENAAQPVKAARPAAARFLWPVAGEVRRTFAASGNPHDGIDIKAPQGTMVRAAAAGTVKFAGAEKEQFGNLVVLDHGNGWFTAYGFLSRVTVKEGARVAAGERIGLVGSTGLAKGDELHFEVRQDGKPVDPLDALPKAP</sequence>
<dbReference type="SMART" id="SM00257">
    <property type="entry name" value="LysM"/>
    <property type="match status" value="3"/>
</dbReference>
<dbReference type="InterPro" id="IPR011055">
    <property type="entry name" value="Dup_hybrid_motif"/>
</dbReference>
<dbReference type="SUPFAM" id="SSF51261">
    <property type="entry name" value="Duplicated hybrid motif"/>
    <property type="match status" value="1"/>
</dbReference>
<feature type="compositionally biased region" description="Pro residues" evidence="1">
    <location>
        <begin position="80"/>
        <end position="92"/>
    </location>
</feature>
<dbReference type="CDD" id="cd00118">
    <property type="entry name" value="LysM"/>
    <property type="match status" value="3"/>
</dbReference>
<reference evidence="4 5" key="1">
    <citation type="submission" date="2024-09" db="EMBL/GenBank/DDBJ databases">
        <authorList>
            <person name="Sun Q."/>
            <person name="Mori K."/>
        </authorList>
    </citation>
    <scope>NUCLEOTIDE SEQUENCE [LARGE SCALE GENOMIC DNA]</scope>
    <source>
        <strain evidence="4 5">CICC 11035S</strain>
    </source>
</reference>
<evidence type="ECO:0000256" key="1">
    <source>
        <dbReference type="SAM" id="MobiDB-lite"/>
    </source>
</evidence>
<evidence type="ECO:0000256" key="2">
    <source>
        <dbReference type="SAM" id="SignalP"/>
    </source>
</evidence>
<feature type="domain" description="LysM" evidence="3">
    <location>
        <begin position="119"/>
        <end position="163"/>
    </location>
</feature>
<evidence type="ECO:0000313" key="5">
    <source>
        <dbReference type="Proteomes" id="UP001589858"/>
    </source>
</evidence>
<keyword evidence="2" id="KW-0732">Signal</keyword>
<dbReference type="SUPFAM" id="SSF54106">
    <property type="entry name" value="LysM domain"/>
    <property type="match status" value="2"/>
</dbReference>
<dbReference type="InterPro" id="IPR050570">
    <property type="entry name" value="Cell_wall_metabolism_enzyme"/>
</dbReference>
<feature type="chain" id="PRO_5046398089" evidence="2">
    <location>
        <begin position="24"/>
        <end position="367"/>
    </location>
</feature>
<keyword evidence="5" id="KW-1185">Reference proteome</keyword>
<dbReference type="Pfam" id="PF01476">
    <property type="entry name" value="LysM"/>
    <property type="match status" value="3"/>
</dbReference>
<dbReference type="RefSeq" id="WP_379489367.1">
    <property type="nucleotide sequence ID" value="NZ_JAPCWC010000003.1"/>
</dbReference>
<dbReference type="InterPro" id="IPR036779">
    <property type="entry name" value="LysM_dom_sf"/>
</dbReference>
<protein>
    <submittedName>
        <fullName evidence="4">LysM peptidoglycan-binding domain-containing protein</fullName>
    </submittedName>
</protein>
<feature type="region of interest" description="Disordered" evidence="1">
    <location>
        <begin position="76"/>
        <end position="98"/>
    </location>
</feature>
<name>A0ABV6S8Q4_9SPHN</name>
<dbReference type="PANTHER" id="PTHR21666:SF270">
    <property type="entry name" value="MUREIN HYDROLASE ACTIVATOR ENVC"/>
    <property type="match status" value="1"/>
</dbReference>
<dbReference type="Pfam" id="PF01551">
    <property type="entry name" value="Peptidase_M23"/>
    <property type="match status" value="1"/>
</dbReference>
<gene>
    <name evidence="4" type="ORF">ACFFF8_13565</name>
</gene>
<dbReference type="EMBL" id="JBHLTM010000055">
    <property type="protein sequence ID" value="MFC0685627.1"/>
    <property type="molecule type" value="Genomic_DNA"/>
</dbReference>
<accession>A0ABV6S8Q4</accession>
<evidence type="ECO:0000259" key="3">
    <source>
        <dbReference type="PROSITE" id="PS51782"/>
    </source>
</evidence>
<feature type="domain" description="LysM" evidence="3">
    <location>
        <begin position="29"/>
        <end position="73"/>
    </location>
</feature>
<dbReference type="InterPro" id="IPR016047">
    <property type="entry name" value="M23ase_b-sheet_dom"/>
</dbReference>
<evidence type="ECO:0000313" key="4">
    <source>
        <dbReference type="EMBL" id="MFC0685627.1"/>
    </source>
</evidence>